<dbReference type="STRING" id="1094715.GCA_000236165_02980"/>
<comment type="similarity">
    <text evidence="1 2">Belongs to the ArsC family.</text>
</comment>
<dbReference type="InterPro" id="IPR006660">
    <property type="entry name" value="Arsenate_reductase-like"/>
</dbReference>
<dbReference type="PROSITE" id="PS51353">
    <property type="entry name" value="ARSC"/>
    <property type="match status" value="1"/>
</dbReference>
<gene>
    <name evidence="3" type="ORF">NCTC11370_02994</name>
</gene>
<evidence type="ECO:0000256" key="1">
    <source>
        <dbReference type="ARBA" id="ARBA00007198"/>
    </source>
</evidence>
<dbReference type="Gene3D" id="3.40.30.10">
    <property type="entry name" value="Glutaredoxin"/>
    <property type="match status" value="1"/>
</dbReference>
<sequence length="115" mass="13276">MISMFAIPNCDTVKKARSFLEKMKIAYEFIDFKKAPPTKAQIITWSNFAGELPINKKGMTYRNYKDHYEALTMDEKIEFIIANSSLIKRPILMQNGNTIAMGFSEKHYEELIGKS</sequence>
<name>A0A377GDL5_9GAMM</name>
<dbReference type="AlphaFoldDB" id="A0A377GDL5"/>
<dbReference type="PANTHER" id="PTHR30041:SF8">
    <property type="entry name" value="PROTEIN YFFB"/>
    <property type="match status" value="1"/>
</dbReference>
<evidence type="ECO:0000313" key="4">
    <source>
        <dbReference type="Proteomes" id="UP000254554"/>
    </source>
</evidence>
<protein>
    <submittedName>
        <fullName evidence="3">Putative reductase</fullName>
    </submittedName>
</protein>
<evidence type="ECO:0000256" key="2">
    <source>
        <dbReference type="PROSITE-ProRule" id="PRU01282"/>
    </source>
</evidence>
<dbReference type="NCBIfam" id="TIGR01617">
    <property type="entry name" value="arsC_related"/>
    <property type="match status" value="1"/>
</dbReference>
<dbReference type="GeneID" id="93293880"/>
<keyword evidence="4" id="KW-1185">Reference proteome</keyword>
<dbReference type="OrthoDB" id="9803749at2"/>
<dbReference type="Proteomes" id="UP000254554">
    <property type="component" value="Unassembled WGS sequence"/>
</dbReference>
<dbReference type="PANTHER" id="PTHR30041">
    <property type="entry name" value="ARSENATE REDUCTASE"/>
    <property type="match status" value="1"/>
</dbReference>
<accession>A0A377GDL5</accession>
<dbReference type="Pfam" id="PF03960">
    <property type="entry name" value="ArsC"/>
    <property type="match status" value="1"/>
</dbReference>
<proteinExistence type="inferred from homology"/>
<reference evidence="3 4" key="1">
    <citation type="submission" date="2018-06" db="EMBL/GenBank/DDBJ databases">
        <authorList>
            <consortium name="Pathogen Informatics"/>
            <person name="Doyle S."/>
        </authorList>
    </citation>
    <scope>NUCLEOTIDE SEQUENCE [LARGE SCALE GENOMIC DNA]</scope>
    <source>
        <strain evidence="3 4">NCTC11370</strain>
    </source>
</reference>
<organism evidence="3 4">
    <name type="scientific">Fluoribacter dumoffii</name>
    <dbReference type="NCBI Taxonomy" id="463"/>
    <lineage>
        <taxon>Bacteria</taxon>
        <taxon>Pseudomonadati</taxon>
        <taxon>Pseudomonadota</taxon>
        <taxon>Gammaproteobacteria</taxon>
        <taxon>Legionellales</taxon>
        <taxon>Legionellaceae</taxon>
        <taxon>Fluoribacter</taxon>
    </lineage>
</organism>
<dbReference type="SUPFAM" id="SSF52833">
    <property type="entry name" value="Thioredoxin-like"/>
    <property type="match status" value="1"/>
</dbReference>
<evidence type="ECO:0000313" key="3">
    <source>
        <dbReference type="EMBL" id="STO22892.1"/>
    </source>
</evidence>
<dbReference type="InterPro" id="IPR036249">
    <property type="entry name" value="Thioredoxin-like_sf"/>
</dbReference>
<dbReference type="InterPro" id="IPR006504">
    <property type="entry name" value="Tscrpt_reg_Spx/MgsR"/>
</dbReference>
<dbReference type="EMBL" id="UGGT01000001">
    <property type="protein sequence ID" value="STO22892.1"/>
    <property type="molecule type" value="Genomic_DNA"/>
</dbReference>
<dbReference type="RefSeq" id="WP_010655011.1">
    <property type="nucleotide sequence ID" value="NZ_JAPHOO010000002.1"/>
</dbReference>